<dbReference type="EMBL" id="MHNF01000032">
    <property type="protein sequence ID" value="OGZ40450.1"/>
    <property type="molecule type" value="Genomic_DNA"/>
</dbReference>
<organism evidence="11 12">
    <name type="scientific">Candidatus Portnoybacteria bacterium RIFCSPLOWO2_02_FULL_39_11</name>
    <dbReference type="NCBI Taxonomy" id="1802001"/>
    <lineage>
        <taxon>Bacteria</taxon>
        <taxon>Candidatus Portnoyibacteriota</taxon>
    </lineage>
</organism>
<feature type="transmembrane region" description="Helical" evidence="10">
    <location>
        <begin position="23"/>
        <end position="42"/>
    </location>
</feature>
<gene>
    <name evidence="11" type="ORF">A3B04_02395</name>
</gene>
<dbReference type="InterPro" id="IPR005599">
    <property type="entry name" value="GPI_mannosylTrfase"/>
</dbReference>
<dbReference type="Pfam" id="PF03901">
    <property type="entry name" value="Glyco_transf_22"/>
    <property type="match status" value="1"/>
</dbReference>
<keyword evidence="4" id="KW-0328">Glycosyltransferase</keyword>
<evidence type="ECO:0000256" key="6">
    <source>
        <dbReference type="ARBA" id="ARBA00022692"/>
    </source>
</evidence>
<evidence type="ECO:0000256" key="9">
    <source>
        <dbReference type="ARBA" id="ARBA00023136"/>
    </source>
</evidence>
<comment type="subcellular location">
    <subcellularLocation>
        <location evidence="2">Cell membrane</location>
        <topology evidence="2">Multi-pass membrane protein</topology>
    </subcellularLocation>
    <subcellularLocation>
        <location evidence="1">Endoplasmic reticulum membrane</location>
    </subcellularLocation>
</comment>
<keyword evidence="3" id="KW-1003">Cell membrane</keyword>
<evidence type="ECO:0000313" key="11">
    <source>
        <dbReference type="EMBL" id="OGZ40450.1"/>
    </source>
</evidence>
<evidence type="ECO:0000313" key="12">
    <source>
        <dbReference type="Proteomes" id="UP000177126"/>
    </source>
</evidence>
<evidence type="ECO:0000256" key="5">
    <source>
        <dbReference type="ARBA" id="ARBA00022679"/>
    </source>
</evidence>
<evidence type="ECO:0000256" key="7">
    <source>
        <dbReference type="ARBA" id="ARBA00022824"/>
    </source>
</evidence>
<protein>
    <recommendedName>
        <fullName evidence="13">Glycosyltransferase RgtA/B/C/D-like domain-containing protein</fullName>
    </recommendedName>
</protein>
<dbReference type="GO" id="GO:0009103">
    <property type="term" value="P:lipopolysaccharide biosynthetic process"/>
    <property type="evidence" value="ECO:0007669"/>
    <property type="project" value="UniProtKB-ARBA"/>
</dbReference>
<dbReference type="PANTHER" id="PTHR33908:SF11">
    <property type="entry name" value="MEMBRANE PROTEIN"/>
    <property type="match status" value="1"/>
</dbReference>
<evidence type="ECO:0000256" key="2">
    <source>
        <dbReference type="ARBA" id="ARBA00004651"/>
    </source>
</evidence>
<proteinExistence type="predicted"/>
<evidence type="ECO:0000256" key="3">
    <source>
        <dbReference type="ARBA" id="ARBA00022475"/>
    </source>
</evidence>
<evidence type="ECO:0000256" key="4">
    <source>
        <dbReference type="ARBA" id="ARBA00022676"/>
    </source>
</evidence>
<keyword evidence="7" id="KW-0256">Endoplasmic reticulum</keyword>
<feature type="transmembrane region" description="Helical" evidence="10">
    <location>
        <begin position="141"/>
        <end position="166"/>
    </location>
</feature>
<feature type="transmembrane region" description="Helical" evidence="10">
    <location>
        <begin position="173"/>
        <end position="192"/>
    </location>
</feature>
<dbReference type="InterPro" id="IPR050297">
    <property type="entry name" value="LipidA_mod_glycosyltrf_83"/>
</dbReference>
<keyword evidence="6 10" id="KW-0812">Transmembrane</keyword>
<feature type="transmembrane region" description="Helical" evidence="10">
    <location>
        <begin position="198"/>
        <end position="215"/>
    </location>
</feature>
<keyword evidence="5" id="KW-0808">Transferase</keyword>
<dbReference type="GO" id="GO:0016763">
    <property type="term" value="F:pentosyltransferase activity"/>
    <property type="evidence" value="ECO:0007669"/>
    <property type="project" value="TreeGrafter"/>
</dbReference>
<evidence type="ECO:0000256" key="8">
    <source>
        <dbReference type="ARBA" id="ARBA00022989"/>
    </source>
</evidence>
<dbReference type="AlphaFoldDB" id="A0A1G2FS29"/>
<dbReference type="GO" id="GO:0005886">
    <property type="term" value="C:plasma membrane"/>
    <property type="evidence" value="ECO:0007669"/>
    <property type="project" value="UniProtKB-SubCell"/>
</dbReference>
<name>A0A1G2FS29_9BACT</name>
<evidence type="ECO:0008006" key="13">
    <source>
        <dbReference type="Google" id="ProtNLM"/>
    </source>
</evidence>
<dbReference type="Proteomes" id="UP000177126">
    <property type="component" value="Unassembled WGS sequence"/>
</dbReference>
<evidence type="ECO:0000256" key="1">
    <source>
        <dbReference type="ARBA" id="ARBA00004586"/>
    </source>
</evidence>
<feature type="transmembrane region" description="Helical" evidence="10">
    <location>
        <begin position="227"/>
        <end position="249"/>
    </location>
</feature>
<accession>A0A1G2FS29</accession>
<keyword evidence="8 10" id="KW-1133">Transmembrane helix</keyword>
<comment type="caution">
    <text evidence="11">The sequence shown here is derived from an EMBL/GenBank/DDBJ whole genome shotgun (WGS) entry which is preliminary data.</text>
</comment>
<sequence length="257" mass="29929">MARPPALFLVPVFLYHFWRAKRWRSAVLLVVVLLAIFIPWTWRNWQVYGEPMPFGAAGNFNFWIGNYHGGNGEQSPTEEHIQFAAKYGVREINSESLRQFKIFLRDYPAEFLKLTLLRVNKYFSIFRPMGFWFYLRGPGQFLFILSSAVTSVLVFILALAGILKIVATRDKRLYYLLALTVMTPLIVFITVVETRYRFPIYPLLAIFAAYFIVSLGSRFKWRSEKLLWLAVALIFLNGAVDLFLNIGLIKERLNGFF</sequence>
<keyword evidence="9 10" id="KW-0472">Membrane</keyword>
<evidence type="ECO:0000256" key="10">
    <source>
        <dbReference type="SAM" id="Phobius"/>
    </source>
</evidence>
<reference evidence="11 12" key="1">
    <citation type="journal article" date="2016" name="Nat. Commun.">
        <title>Thousands of microbial genomes shed light on interconnected biogeochemical processes in an aquifer system.</title>
        <authorList>
            <person name="Anantharaman K."/>
            <person name="Brown C.T."/>
            <person name="Hug L.A."/>
            <person name="Sharon I."/>
            <person name="Castelle C.J."/>
            <person name="Probst A.J."/>
            <person name="Thomas B.C."/>
            <person name="Singh A."/>
            <person name="Wilkins M.J."/>
            <person name="Karaoz U."/>
            <person name="Brodie E.L."/>
            <person name="Williams K.H."/>
            <person name="Hubbard S.S."/>
            <person name="Banfield J.F."/>
        </authorList>
    </citation>
    <scope>NUCLEOTIDE SEQUENCE [LARGE SCALE GENOMIC DNA]</scope>
</reference>
<dbReference type="PANTHER" id="PTHR33908">
    <property type="entry name" value="MANNOSYLTRANSFERASE YKCB-RELATED"/>
    <property type="match status" value="1"/>
</dbReference>